<dbReference type="OrthoDB" id="9795163at2"/>
<name>A0A4S3M6Q1_9RHOB</name>
<organism evidence="1 2">
    <name type="scientific">Thalassobius vesicularis</name>
    <dbReference type="NCBI Taxonomy" id="1294297"/>
    <lineage>
        <taxon>Bacteria</taxon>
        <taxon>Pseudomonadati</taxon>
        <taxon>Pseudomonadota</taxon>
        <taxon>Alphaproteobacteria</taxon>
        <taxon>Rhodobacterales</taxon>
        <taxon>Roseobacteraceae</taxon>
        <taxon>Thalassovita</taxon>
    </lineage>
</organism>
<accession>A0A4S3M6Q1</accession>
<dbReference type="RefSeq" id="WP_136340362.1">
    <property type="nucleotide sequence ID" value="NZ_SSMD01000009.1"/>
</dbReference>
<reference evidence="1 2" key="1">
    <citation type="submission" date="2019-04" db="EMBL/GenBank/DDBJ databases">
        <title>Draft genome sequence of Youngimonas vesicularis.</title>
        <authorList>
            <person name="Hameed A."/>
        </authorList>
    </citation>
    <scope>NUCLEOTIDE SEQUENCE [LARGE SCALE GENOMIC DNA]</scope>
    <source>
        <strain evidence="1 2">CC-AMW-E</strain>
    </source>
</reference>
<comment type="caution">
    <text evidence="1">The sequence shown here is derived from an EMBL/GenBank/DDBJ whole genome shotgun (WGS) entry which is preliminary data.</text>
</comment>
<dbReference type="AlphaFoldDB" id="A0A4S3M6Q1"/>
<keyword evidence="2" id="KW-1185">Reference proteome</keyword>
<dbReference type="Pfam" id="PF09929">
    <property type="entry name" value="DUF2161"/>
    <property type="match status" value="1"/>
</dbReference>
<proteinExistence type="predicted"/>
<gene>
    <name evidence="1" type="ORF">E7681_16485</name>
</gene>
<sequence length="220" mass="24060">MPKFAETDLYPPVKAFFEALGYQVKSEIGAADVMALRDGDDPVIVELKTGFSLTLLHQATARQSVTDQVYVAVPRWSGKPGWRAFKANLALCKRLGLGVISVHPDSQELQVHHDPAPFQPRKIKKRQAGLMAEFTRRHGDPNQGGTVRQGLVTSYRQEALRCAAYLAEHGPSKGAVVAKSAQVPHATRLMRDNHYGWFDKIGTGVYALSDAGQTALNTPA</sequence>
<dbReference type="EMBL" id="SSMD01000009">
    <property type="protein sequence ID" value="THD72116.1"/>
    <property type="molecule type" value="Genomic_DNA"/>
</dbReference>
<dbReference type="InterPro" id="IPR018679">
    <property type="entry name" value="DUF2161"/>
</dbReference>
<dbReference type="Proteomes" id="UP000306113">
    <property type="component" value="Unassembled WGS sequence"/>
</dbReference>
<evidence type="ECO:0008006" key="3">
    <source>
        <dbReference type="Google" id="ProtNLM"/>
    </source>
</evidence>
<evidence type="ECO:0000313" key="2">
    <source>
        <dbReference type="Proteomes" id="UP000306113"/>
    </source>
</evidence>
<protein>
    <recommendedName>
        <fullName evidence="3">DUF2161 domain-containing phosphodiesterase</fullName>
    </recommendedName>
</protein>
<evidence type="ECO:0000313" key="1">
    <source>
        <dbReference type="EMBL" id="THD72116.1"/>
    </source>
</evidence>